<dbReference type="CDD" id="cd00200">
    <property type="entry name" value="WD40"/>
    <property type="match status" value="2"/>
</dbReference>
<dbReference type="PANTHER" id="PTHR19848:SF8">
    <property type="entry name" value="F-BOX AND WD REPEAT DOMAIN CONTAINING 7"/>
    <property type="match status" value="1"/>
</dbReference>
<feature type="transmembrane region" description="Helical" evidence="5">
    <location>
        <begin position="370"/>
        <end position="390"/>
    </location>
</feature>
<dbReference type="PANTHER" id="PTHR19848">
    <property type="entry name" value="WD40 REPEAT PROTEIN"/>
    <property type="match status" value="1"/>
</dbReference>
<feature type="repeat" description="WD" evidence="3">
    <location>
        <begin position="510"/>
        <end position="544"/>
    </location>
</feature>
<dbReference type="EMBL" id="JAGSMN010000285">
    <property type="protein sequence ID" value="MBR7673992.1"/>
    <property type="molecule type" value="Genomic_DNA"/>
</dbReference>
<evidence type="ECO:0000259" key="6">
    <source>
        <dbReference type="Pfam" id="PF20703"/>
    </source>
</evidence>
<feature type="repeat" description="WD" evidence="3">
    <location>
        <begin position="751"/>
        <end position="783"/>
    </location>
</feature>
<feature type="repeat" description="WD" evidence="3">
    <location>
        <begin position="545"/>
        <end position="586"/>
    </location>
</feature>
<dbReference type="Pfam" id="PF20703">
    <property type="entry name" value="nSTAND1"/>
    <property type="match status" value="1"/>
</dbReference>
<comment type="caution">
    <text evidence="7">The sequence shown here is derived from an EMBL/GenBank/DDBJ whole genome shotgun (WGS) entry which is preliminary data.</text>
</comment>
<dbReference type="Gene3D" id="2.130.10.10">
    <property type="entry name" value="YVTN repeat-like/Quinoprotein amine dehydrogenase"/>
    <property type="match status" value="5"/>
</dbReference>
<dbReference type="PRINTS" id="PR00320">
    <property type="entry name" value="GPROTEINBRPT"/>
</dbReference>
<evidence type="ECO:0000256" key="5">
    <source>
        <dbReference type="SAM" id="Phobius"/>
    </source>
</evidence>
<name>A0A8T4IRX6_9ACTN</name>
<protein>
    <submittedName>
        <fullName evidence="7">WD40 repeat domain-containing protein</fullName>
    </submittedName>
</protein>
<evidence type="ECO:0000256" key="3">
    <source>
        <dbReference type="PROSITE-ProRule" id="PRU00221"/>
    </source>
</evidence>
<feature type="repeat" description="WD" evidence="3">
    <location>
        <begin position="671"/>
        <end position="703"/>
    </location>
</feature>
<feature type="domain" description="Novel STAND NTPase 1" evidence="6">
    <location>
        <begin position="1"/>
        <end position="314"/>
    </location>
</feature>
<keyword evidence="1 3" id="KW-0853">WD repeat</keyword>
<keyword evidence="5" id="KW-0472">Membrane</keyword>
<feature type="repeat" description="WD" evidence="3">
    <location>
        <begin position="938"/>
        <end position="970"/>
    </location>
</feature>
<keyword evidence="2" id="KW-0677">Repeat</keyword>
<dbReference type="PROSITE" id="PS00678">
    <property type="entry name" value="WD_REPEATS_1"/>
    <property type="match status" value="4"/>
</dbReference>
<feature type="repeat" description="WD" evidence="3">
    <location>
        <begin position="587"/>
        <end position="628"/>
    </location>
</feature>
<dbReference type="InterPro" id="IPR019775">
    <property type="entry name" value="WD40_repeat_CS"/>
</dbReference>
<dbReference type="InterPro" id="IPR015943">
    <property type="entry name" value="WD40/YVTN_repeat-like_dom_sf"/>
</dbReference>
<feature type="region of interest" description="Disordered" evidence="4">
    <location>
        <begin position="873"/>
        <end position="896"/>
    </location>
</feature>
<dbReference type="PROSITE" id="PS50294">
    <property type="entry name" value="WD_REPEATS_REGION"/>
    <property type="match status" value="7"/>
</dbReference>
<dbReference type="InterPro" id="IPR011047">
    <property type="entry name" value="Quinoprotein_ADH-like_sf"/>
</dbReference>
<feature type="repeat" description="WD" evidence="3">
    <location>
        <begin position="971"/>
        <end position="1005"/>
    </location>
</feature>
<evidence type="ECO:0000256" key="1">
    <source>
        <dbReference type="ARBA" id="ARBA00022574"/>
    </source>
</evidence>
<evidence type="ECO:0000256" key="2">
    <source>
        <dbReference type="ARBA" id="ARBA00022737"/>
    </source>
</evidence>
<keyword evidence="8" id="KW-1185">Reference proteome</keyword>
<accession>A0A8T4IRX6</accession>
<feature type="repeat" description="WD" evidence="3">
    <location>
        <begin position="629"/>
        <end position="670"/>
    </location>
</feature>
<keyword evidence="5" id="KW-1133">Transmembrane helix</keyword>
<dbReference type="PROSITE" id="PS50082">
    <property type="entry name" value="WD_REPEATS_2"/>
    <property type="match status" value="11"/>
</dbReference>
<dbReference type="AlphaFoldDB" id="A0A8T4IRX6"/>
<keyword evidence="5" id="KW-0812">Transmembrane</keyword>
<dbReference type="InterPro" id="IPR001680">
    <property type="entry name" value="WD40_rpt"/>
</dbReference>
<reference evidence="7" key="1">
    <citation type="submission" date="2021-04" db="EMBL/GenBank/DDBJ databases">
        <title>Sequencing of actinobacteria type strains.</title>
        <authorList>
            <person name="Nguyen G.-S."/>
            <person name="Wentzel A."/>
        </authorList>
    </citation>
    <scope>NUCLEOTIDE SEQUENCE</scope>
    <source>
        <strain evidence="7">DSM 42095</strain>
    </source>
</reference>
<organism evidence="7 8">
    <name type="scientific">Streptomyces daliensis</name>
    <dbReference type="NCBI Taxonomy" id="299421"/>
    <lineage>
        <taxon>Bacteria</taxon>
        <taxon>Bacillati</taxon>
        <taxon>Actinomycetota</taxon>
        <taxon>Actinomycetes</taxon>
        <taxon>Kitasatosporales</taxon>
        <taxon>Streptomycetaceae</taxon>
        <taxon>Streptomyces</taxon>
    </lineage>
</organism>
<dbReference type="SUPFAM" id="SSF50998">
    <property type="entry name" value="Quinoprotein alcohol dehydrogenase-like"/>
    <property type="match status" value="1"/>
</dbReference>
<dbReference type="Proteomes" id="UP000675554">
    <property type="component" value="Unassembled WGS sequence"/>
</dbReference>
<dbReference type="SUPFAM" id="SSF50978">
    <property type="entry name" value="WD40 repeat-like"/>
    <property type="match status" value="1"/>
</dbReference>
<dbReference type="InterPro" id="IPR020472">
    <property type="entry name" value="WD40_PAC1"/>
</dbReference>
<sequence length="1083" mass="115578">RAGLVPALRDDPVAERRPSVVRILTPGERPATAFGHLLAPVKMNDGTGDTVVVVDQFEEAFALCQDAAERSAFFGALLAARSAGSRLRVVVAVRADFFGRCAEHRGLAEALREASVLVGPMGREELREAVVKPAQSAGLIVERALTARIVDEVADEPGGLPLMSHALLETWRRRSGKALTVAGYEAAGGLHGAIAQTAEELYARLAPAQAVVLRRLLLRLVTPGSGAPDTRRPAERAELLPSGHGEAEAESVLEALVRARLVILDGTRADLAHEAVLTAWPRLREWIEEDRERLRVHRRMTEAAGTWQELGRDAGALYRGTQLALLREWLARPSAREELNSQERAFADASIAAQDAEQNRALRTARRLRVLAAALAGLLVAVTAIGTVAVQQRGQAEEQRAEAVRAQRIALSRQLAAQALGMADTRQHTAMLLSVEAYRAAPTQEARSAVLSMDAHKDYRTRISGHSGPAYDMVFGLDGLLATVGRDGKLALWDTEDKKREAVLEGGSRLHTVDISPDGRRAATGGSDGKAVLWDLAARERTGSLPSDVGPVRGVAFSPDGHSLAVAGTDGRIEIHDVRGKSRPQKLTGHSGTVQTVAFSPDGRTLASAGADDTVWLWKTETGKREAALTGHDGSVGPLAFAPDGRTLASGGTDSTVRLWNVRKHRSRATLTGHEGRINALAFAPDGRTLATVGADDSVMLWDARRHYRQAVLTGHTDDLYALAFQRDGRQLAAAGADGSISLWDPSRIPLAGHTDGMTDIDFSPDGRTLATSGRDGATVLWNPADRTRRAALDSGAAQGAFAAFSPDGTTLATGGDTEQPGKDGLALWDTTSRRPSRTERIGHGGSSDIAFSPDGRILAVARAQDNTIELRDAQRPERATTLPAPNTSEGVSGIAFSPDSRTLAVARRSGTTLWDTTERVRRATLSSPAKASLTTAAIAFSPDGRVLAVASAQNTVTLWDVAERKTVATLNGHGGPVYDLAFSPDGKTLATANADTTAVLWDVEKRVPRASLTGHTGPIRAIAFSPDGKTLATGSDDRTALLWTTDPRRKVRELCATTRGGLSKGDWARYLPETPYRKTCPR</sequence>
<feature type="non-terminal residue" evidence="7">
    <location>
        <position position="1"/>
    </location>
</feature>
<dbReference type="InterPro" id="IPR036322">
    <property type="entry name" value="WD40_repeat_dom_sf"/>
</dbReference>
<gene>
    <name evidence="7" type="ORF">KDA82_13395</name>
</gene>
<dbReference type="Pfam" id="PF00400">
    <property type="entry name" value="WD40"/>
    <property type="match status" value="11"/>
</dbReference>
<evidence type="ECO:0000313" key="8">
    <source>
        <dbReference type="Proteomes" id="UP000675554"/>
    </source>
</evidence>
<dbReference type="InterPro" id="IPR049052">
    <property type="entry name" value="nSTAND1"/>
</dbReference>
<feature type="repeat" description="WD" evidence="3">
    <location>
        <begin position="713"/>
        <end position="745"/>
    </location>
</feature>
<feature type="repeat" description="WD" evidence="3">
    <location>
        <begin position="463"/>
        <end position="503"/>
    </location>
</feature>
<dbReference type="SMART" id="SM00320">
    <property type="entry name" value="WD40"/>
    <property type="match status" value="14"/>
</dbReference>
<proteinExistence type="predicted"/>
<evidence type="ECO:0000313" key="7">
    <source>
        <dbReference type="EMBL" id="MBR7673992.1"/>
    </source>
</evidence>
<feature type="repeat" description="WD" evidence="3">
    <location>
        <begin position="1013"/>
        <end position="1054"/>
    </location>
</feature>
<evidence type="ECO:0000256" key="4">
    <source>
        <dbReference type="SAM" id="MobiDB-lite"/>
    </source>
</evidence>